<feature type="signal peptide" evidence="2">
    <location>
        <begin position="1"/>
        <end position="21"/>
    </location>
</feature>
<proteinExistence type="predicted"/>
<reference evidence="3 4" key="1">
    <citation type="submission" date="2021-03" db="EMBL/GenBank/DDBJ databases">
        <title>Assistant Professor.</title>
        <authorList>
            <person name="Huq M.A."/>
        </authorList>
    </citation>
    <scope>NUCLEOTIDE SEQUENCE [LARGE SCALE GENOMIC DNA]</scope>
    <source>
        <strain evidence="3 4">MAH-29</strain>
    </source>
</reference>
<evidence type="ECO:0000256" key="1">
    <source>
        <dbReference type="SAM" id="MobiDB-lite"/>
    </source>
</evidence>
<keyword evidence="2" id="KW-0732">Signal</keyword>
<gene>
    <name evidence="3" type="ORF">J7I42_34245</name>
</gene>
<feature type="region of interest" description="Disordered" evidence="1">
    <location>
        <begin position="417"/>
        <end position="437"/>
    </location>
</feature>
<evidence type="ECO:0000313" key="4">
    <source>
        <dbReference type="Proteomes" id="UP000677244"/>
    </source>
</evidence>
<comment type="caution">
    <text evidence="3">The sequence shown here is derived from an EMBL/GenBank/DDBJ whole genome shotgun (WGS) entry which is preliminary data.</text>
</comment>
<protein>
    <submittedName>
        <fullName evidence="3">Uncharacterized protein</fullName>
    </submittedName>
</protein>
<feature type="compositionally biased region" description="Basic and acidic residues" evidence="1">
    <location>
        <begin position="418"/>
        <end position="427"/>
    </location>
</feature>
<sequence>MKRIIRLLTSFVSCLLVTVCAQPIVSQTAAGKNDPITGTAVDNQQLQKEAALTAAFLTRKYEGDANLEKSLTRFYYSRSMELKKAWADYHGTDQLDKQITSILQRYDSVENKMLFVVKGNVFLNKQLAALNAIKPLSAKDIHALQTAFLRLCRENTDKSYADYFNDVLHFIVKDTTYYAVLYKGEIQQQSRFNAIQGVNVLAHKYQVTKEAMKEIALLINSKERSVSVINYAFPTYTGYKDSLMKKAVNYYDSLISLALKRDGTFAYTSKFSIAIKNRLSLNLRSGQVDTLLERAYALEKMQAEFMVKNPLGKFDGAPFEAEHITALLSEDQYLKLLGIINRPQAEKWSYGDWDELVKRGMSAELDSAKTVREFLLYNISRLVARDRYADDKIRQNAEIKVVDNNMPAALRRLKSVRRRPETTEKAAETPVPGTIKW</sequence>
<dbReference type="Proteomes" id="UP000677244">
    <property type="component" value="Unassembled WGS sequence"/>
</dbReference>
<evidence type="ECO:0000313" key="3">
    <source>
        <dbReference type="EMBL" id="MBO9205401.1"/>
    </source>
</evidence>
<accession>A0ABS3Z5G0</accession>
<dbReference type="RefSeq" id="WP_209144930.1">
    <property type="nucleotide sequence ID" value="NZ_JAGHKO010000024.1"/>
</dbReference>
<name>A0ABS3Z5G0_9BACT</name>
<organism evidence="3 4">
    <name type="scientific">Niastella soli</name>
    <dbReference type="NCBI Taxonomy" id="2821487"/>
    <lineage>
        <taxon>Bacteria</taxon>
        <taxon>Pseudomonadati</taxon>
        <taxon>Bacteroidota</taxon>
        <taxon>Chitinophagia</taxon>
        <taxon>Chitinophagales</taxon>
        <taxon>Chitinophagaceae</taxon>
        <taxon>Niastella</taxon>
    </lineage>
</organism>
<feature type="chain" id="PRO_5047093920" evidence="2">
    <location>
        <begin position="22"/>
        <end position="437"/>
    </location>
</feature>
<dbReference type="EMBL" id="JAGHKO010000024">
    <property type="protein sequence ID" value="MBO9205401.1"/>
    <property type="molecule type" value="Genomic_DNA"/>
</dbReference>
<evidence type="ECO:0000256" key="2">
    <source>
        <dbReference type="SAM" id="SignalP"/>
    </source>
</evidence>
<keyword evidence="4" id="KW-1185">Reference proteome</keyword>